<feature type="transmembrane region" description="Helical" evidence="8">
    <location>
        <begin position="532"/>
        <end position="552"/>
    </location>
</feature>
<feature type="transmembrane region" description="Helical" evidence="8">
    <location>
        <begin position="125"/>
        <end position="151"/>
    </location>
</feature>
<dbReference type="Pfam" id="PF07690">
    <property type="entry name" value="MFS_1"/>
    <property type="match status" value="1"/>
</dbReference>
<dbReference type="SUPFAM" id="SSF103473">
    <property type="entry name" value="MFS general substrate transporter"/>
    <property type="match status" value="1"/>
</dbReference>
<feature type="domain" description="Major facilitator superfamily (MFS) profile" evidence="10">
    <location>
        <begin position="463"/>
        <end position="925"/>
    </location>
</feature>
<dbReference type="GO" id="GO:0022857">
    <property type="term" value="F:transmembrane transporter activity"/>
    <property type="evidence" value="ECO:0007669"/>
    <property type="project" value="InterPro"/>
</dbReference>
<dbReference type="EMBL" id="JAAMPI010000145">
    <property type="protein sequence ID" value="KAF4635034.1"/>
    <property type="molecule type" value="Genomic_DNA"/>
</dbReference>
<feature type="region of interest" description="Disordered" evidence="7">
    <location>
        <begin position="1769"/>
        <end position="1838"/>
    </location>
</feature>
<dbReference type="Gene3D" id="1.25.40.20">
    <property type="entry name" value="Ankyrin repeat-containing domain"/>
    <property type="match status" value="1"/>
</dbReference>
<feature type="region of interest" description="Disordered" evidence="7">
    <location>
        <begin position="1968"/>
        <end position="1992"/>
    </location>
</feature>
<dbReference type="InterPro" id="IPR011701">
    <property type="entry name" value="MFS"/>
</dbReference>
<feature type="transmembrane region" description="Helical" evidence="8">
    <location>
        <begin position="859"/>
        <end position="885"/>
    </location>
</feature>
<feature type="transmembrane region" description="Helical" evidence="8">
    <location>
        <begin position="460"/>
        <end position="485"/>
    </location>
</feature>
<feature type="compositionally biased region" description="Low complexity" evidence="7">
    <location>
        <begin position="2194"/>
        <end position="2216"/>
    </location>
</feature>
<feature type="compositionally biased region" description="Low complexity" evidence="7">
    <location>
        <begin position="2326"/>
        <end position="2338"/>
    </location>
</feature>
<dbReference type="Pfam" id="PF13637">
    <property type="entry name" value="Ank_4"/>
    <property type="match status" value="1"/>
</dbReference>
<comment type="similarity">
    <text evidence="2">Belongs to the major facilitator superfamily. TCR/Tet family.</text>
</comment>
<feature type="transmembrane region" description="Helical" evidence="8">
    <location>
        <begin position="591"/>
        <end position="610"/>
    </location>
</feature>
<feature type="transmembrane region" description="Helical" evidence="8">
    <location>
        <begin position="252"/>
        <end position="275"/>
    </location>
</feature>
<evidence type="ECO:0000256" key="2">
    <source>
        <dbReference type="ARBA" id="ARBA00007520"/>
    </source>
</evidence>
<reference evidence="11 12" key="1">
    <citation type="submission" date="2020-03" db="EMBL/GenBank/DDBJ databases">
        <title>Draft Genome Sequence of Cudoniella acicularis.</title>
        <authorList>
            <person name="Buettner E."/>
            <person name="Kellner H."/>
        </authorList>
    </citation>
    <scope>NUCLEOTIDE SEQUENCE [LARGE SCALE GENOMIC DNA]</scope>
    <source>
        <strain evidence="11 12">DSM 108380</strain>
    </source>
</reference>
<feature type="transmembrane region" description="Helical" evidence="8">
    <location>
        <begin position="6"/>
        <end position="30"/>
    </location>
</feature>
<dbReference type="GO" id="GO:0005886">
    <property type="term" value="C:plasma membrane"/>
    <property type="evidence" value="ECO:0007669"/>
    <property type="project" value="TreeGrafter"/>
</dbReference>
<feature type="transmembrane region" description="Helical" evidence="8">
    <location>
        <begin position="42"/>
        <end position="63"/>
    </location>
</feature>
<evidence type="ECO:0000259" key="10">
    <source>
        <dbReference type="PROSITE" id="PS50850"/>
    </source>
</evidence>
<evidence type="ECO:0000256" key="1">
    <source>
        <dbReference type="ARBA" id="ARBA00004141"/>
    </source>
</evidence>
<feature type="transmembrane region" description="Helical" evidence="8">
    <location>
        <begin position="774"/>
        <end position="793"/>
    </location>
</feature>
<dbReference type="InterPro" id="IPR049326">
    <property type="entry name" value="Rhodopsin_dom_fungi"/>
</dbReference>
<feature type="transmembrane region" description="Helical" evidence="8">
    <location>
        <begin position="90"/>
        <end position="113"/>
    </location>
</feature>
<feature type="compositionally biased region" description="Basic and acidic residues" evidence="7">
    <location>
        <begin position="1790"/>
        <end position="1800"/>
    </location>
</feature>
<keyword evidence="4 8" id="KW-0812">Transmembrane</keyword>
<sequence length="2458" mass="271244">MSTTSTQGIIACNTILPVLGIVVVGLRFHVRSTQKVALKVDDWLQIPALLLFVGMAVTALYGVKHRAFGYPTPIQPPTEPADSLILCEKLWFIIQLIQISALSIIKVAALFFYRRIFVASTRSNILNRIIWILMTIIFLWGIGFTAFYIVACGSHVPAAWSGFIGFATYCLDTEKFEEAYAISDFLIDTFVLAIPLPSIWSLHMDVVRKISVTCVFMFALIAIARLVTFVQISNNSLSTALPDVQTNNTQAVWFSSLETGFAIFALNLPSIWPLLSKVSVESIVRSVRSIASLNSNSSRNRSYGEINTAKSTKKDLSAANDDIELVPQRQGTQYKTMTEGDWHSTEGSASQQDVEHEGGIYVKKSIEVTSRSGPGVMVVAIEKGGIPPSSTGELSAFSRLHPGAASPLFFTPIGRENKEFSNTIFKMPIVEKSLEELNAGNEQIGDSPTAPPRELSGLPWALVVTATLASILLYSLDNTIVANIIPLTHYSSIVTDLNNTTELPWLSVGFMIGGLCVALPFGRLYGLLDTRWLYLSSVLLFMTGSALCGAAPNMSAMIVGRVLAGMGGNGMNTGVNTLYAMNTTERERPMYMALVGLTYGIGTVIGPIVGGAFADSSATWRWGFYINLVIGGAFAPVYLLLLPSSKRQPNQPFLDRLQSFDYVGTILQAGFLACGVMALNFGGTLYSWSSGRIIAMFVIASILLLGFSVQQSLLVFTKQETRVFPVQFLKITEPVCCFILMASCSSGTFLVMYYIPLYFQFARGVTSLSSGVNILPFIVTTTAAIMINGAVLSKNGFYKPWYVCGSALALIGGALISRIDLDTPNAKVYGFEVLLGIGFGSWLQSSYSVIQSAIDPSEIVYAVTFIVFSQLLGLAISLSIAGAIFVNTSLQGLENILPNVPVTQLQLAISGASGNFFATLDPTLQRPCLEVIVSSLQKVYILIYVAAAVGLLNRDKPAHSLVCSMEALAAASSIFSVVSLALQLATTVQNIIDFWESMKDAPVEIQEIRAHLKVLSTLLRSIENDAPSSAIIDASDVAQSCLGICAARITKLEILTKEFGKGLNGNGVQRKWTGLKKVLREKKLAVYWGELERAKSTMILYQTLSQGQKQDNMLLLMRQMSRQNDLPGFHSIQNLLYDELSLQSKNDKLTSARIRSHTYDLRLSFGVIRCKSLTNITKEKFSKSGITGINRGLRHKIVKAYFLPNFSRFPFVLIWTIQNHCGSFSSGLQALHIRPHWSPIFEFAAKGDIQNVKILFEEDQASPNDVDPDGWTVLHHAAAGHHAAMCCMLIKLGARADCVTTKHHETPLLLCTGWESWSSHVVEHESGSDQNAILETVQVLVEQGRNDPMEVDWDGLNSVMRSGLSNRRTCISWLLHQDEFEVDVNYALPGGYTVGACIATRDDLLQALLISLLRKGIRVDEPCAEIWYSSYASHIIIKDGILLDIVHRNGKPYPSDVLSLCMGNWLNLLQDVGIDSKEYVRKERELHKNKVLELGLGIKMEARFSEETEPPYIWRVFQGHEEREKGEFVDHISKCADFEKWRQMKPPPPLPKSATLLANNQEMVANKEAAKSRGGDQAFHQTNTVNANRNTSPKSVAEECCTILRSVGYATRYRHEFSAYVAASALFLGCQLLTSARITLCFYLTLNKSLTAPKTRFKRKASRKWRVTASPWRRVGNPALLFDCCSAPHSNTFPNSAPTTKRRLAVYQVSAHETQNHVERITSPPPSLTRTWPGQPFPKLPPHNKMIRLMYQPSCTEECKISHKSHALPRIKDRSLTPEREARPVNGSRLKGECNGKQDEALDSNSGAEEGARPLPAVLPSSVPLEDHGMKRSSSKYHTDSPAIVDRVLLNSNHKSLLRAVRFYAAMFINAKPRIVSNGFGTFVPTQRREPVHQRFVEMTNNDINAWGAFRPVGSSLGSSSALQAAAIAANDNWNQPIDDFSNIENYPLHNLSGGYLQDNTACITQPQRGTLQKGPSYATSQQSQYQNSKRGSVSQQQLYQEMPYNMKCSAKPGLMLGEPYPQLQQWGTDYSQESLADFSTLRQDSKGYHCPTSDGAALTMTTAASTFAQPQSSYADATFAMNSINGTYSAYASANLPFGPQSLTDLDMTTTLNIKNSWWPEYSGSLNGQYQNSLGFMQSHDDLPTPQTLQNRQYSNFWAAGSSSAHKWMSQTARPTTISPKLLTLDVMSPPMSRSASSQESVTSQTTSSESSSGDDGSEFSGREASTIIEQPKAIHPTRRLLPNDIPKSDRTVPILPSNDRSLTMKSANRPLRPKSGSDFPSQSRSSSSNTGRKVKIMSKPPDVAPRKSTAPQRIEPKPQSPSDTTTWTEQPQSTTTAQAMHHRDAKDDFLVRSKLAGMSYKEIRRKGNFTEAESTLRGRFRTLTKAKSARVRKPEWNENDLRLLEKAVRKLTHGSDPSRSKVPWKLVAEYIANNGGSYHFGNATCRKRWDELQEQS</sequence>
<dbReference type="CDD" id="cd17502">
    <property type="entry name" value="MFS_Azr1_MDR_like"/>
    <property type="match status" value="1"/>
</dbReference>
<feature type="region of interest" description="Disordered" evidence="7">
    <location>
        <begin position="2189"/>
        <end position="2345"/>
    </location>
</feature>
<dbReference type="InterPro" id="IPR036259">
    <property type="entry name" value="MFS_trans_sf"/>
</dbReference>
<feature type="transmembrane region" description="Helical" evidence="8">
    <location>
        <begin position="505"/>
        <end position="525"/>
    </location>
</feature>
<feature type="transmembrane region" description="Helical" evidence="8">
    <location>
        <begin position="965"/>
        <end position="985"/>
    </location>
</feature>
<evidence type="ECO:0000256" key="4">
    <source>
        <dbReference type="ARBA" id="ARBA00022692"/>
    </source>
</evidence>
<evidence type="ECO:0000256" key="6">
    <source>
        <dbReference type="ARBA" id="ARBA00023136"/>
    </source>
</evidence>
<dbReference type="InterPro" id="IPR020846">
    <property type="entry name" value="MFS_dom"/>
</dbReference>
<comment type="subcellular location">
    <subcellularLocation>
        <location evidence="1">Membrane</location>
        <topology evidence="1">Multi-pass membrane protein</topology>
    </subcellularLocation>
</comment>
<feature type="compositionally biased region" description="Low complexity" evidence="7">
    <location>
        <begin position="1814"/>
        <end position="1824"/>
    </location>
</feature>
<dbReference type="InterPro" id="IPR036770">
    <property type="entry name" value="Ankyrin_rpt-contain_sf"/>
</dbReference>
<comment type="caution">
    <text evidence="11">The sequence shown here is derived from an EMBL/GenBank/DDBJ whole genome shotgun (WGS) entry which is preliminary data.</text>
</comment>
<feature type="transmembrane region" description="Helical" evidence="8">
    <location>
        <begin position="212"/>
        <end position="232"/>
    </location>
</feature>
<dbReference type="PROSITE" id="PS50090">
    <property type="entry name" value="MYB_LIKE"/>
    <property type="match status" value="1"/>
</dbReference>
<feature type="transmembrane region" description="Helical" evidence="8">
    <location>
        <begin position="179"/>
        <end position="200"/>
    </location>
</feature>
<evidence type="ECO:0000256" key="7">
    <source>
        <dbReference type="SAM" id="MobiDB-lite"/>
    </source>
</evidence>
<feature type="transmembrane region" description="Helical" evidence="8">
    <location>
        <begin position="931"/>
        <end position="953"/>
    </location>
</feature>
<feature type="domain" description="Myb-like" evidence="9">
    <location>
        <begin position="2390"/>
        <end position="2455"/>
    </location>
</feature>
<dbReference type="Pfam" id="PF20684">
    <property type="entry name" value="Fung_rhodopsin"/>
    <property type="match status" value="1"/>
</dbReference>
<feature type="transmembrane region" description="Helical" evidence="8">
    <location>
        <begin position="662"/>
        <end position="681"/>
    </location>
</feature>
<organism evidence="11 12">
    <name type="scientific">Cudoniella acicularis</name>
    <dbReference type="NCBI Taxonomy" id="354080"/>
    <lineage>
        <taxon>Eukaryota</taxon>
        <taxon>Fungi</taxon>
        <taxon>Dikarya</taxon>
        <taxon>Ascomycota</taxon>
        <taxon>Pezizomycotina</taxon>
        <taxon>Leotiomycetes</taxon>
        <taxon>Helotiales</taxon>
        <taxon>Tricladiaceae</taxon>
        <taxon>Cudoniella</taxon>
    </lineage>
</organism>
<evidence type="ECO:0000256" key="5">
    <source>
        <dbReference type="ARBA" id="ARBA00022989"/>
    </source>
</evidence>
<dbReference type="InterPro" id="IPR001005">
    <property type="entry name" value="SANT/Myb"/>
</dbReference>
<feature type="transmembrane region" description="Helical" evidence="8">
    <location>
        <begin position="735"/>
        <end position="754"/>
    </location>
</feature>
<feature type="transmembrane region" description="Helical" evidence="8">
    <location>
        <begin position="622"/>
        <end position="641"/>
    </location>
</feature>
<feature type="compositionally biased region" description="Basic and acidic residues" evidence="7">
    <location>
        <begin position="1770"/>
        <end position="1783"/>
    </location>
</feature>
<dbReference type="OrthoDB" id="3439209at2759"/>
<name>A0A8H4RU68_9HELO</name>
<feature type="transmembrane region" description="Helical" evidence="8">
    <location>
        <begin position="693"/>
        <end position="714"/>
    </location>
</feature>
<evidence type="ECO:0000313" key="12">
    <source>
        <dbReference type="Proteomes" id="UP000566819"/>
    </source>
</evidence>
<dbReference type="PANTHER" id="PTHR23501:SF12">
    <property type="entry name" value="MAJOR FACILITATOR SUPERFAMILY (MFS) PROFILE DOMAIN-CONTAINING PROTEIN-RELATED"/>
    <property type="match status" value="1"/>
</dbReference>
<dbReference type="InterPro" id="IPR002110">
    <property type="entry name" value="Ankyrin_rpt"/>
</dbReference>
<evidence type="ECO:0000256" key="3">
    <source>
        <dbReference type="ARBA" id="ARBA00022448"/>
    </source>
</evidence>
<evidence type="ECO:0000259" key="9">
    <source>
        <dbReference type="PROSITE" id="PS50090"/>
    </source>
</evidence>
<dbReference type="Proteomes" id="UP000566819">
    <property type="component" value="Unassembled WGS sequence"/>
</dbReference>
<feature type="compositionally biased region" description="Low complexity" evidence="7">
    <location>
        <begin position="2278"/>
        <end position="2290"/>
    </location>
</feature>
<protein>
    <recommendedName>
        <fullName evidence="13">Major facilitator superfamily (MFS) profile domain-containing protein</fullName>
    </recommendedName>
</protein>
<keyword evidence="3" id="KW-0813">Transport</keyword>
<evidence type="ECO:0000256" key="8">
    <source>
        <dbReference type="SAM" id="Phobius"/>
    </source>
</evidence>
<keyword evidence="12" id="KW-1185">Reference proteome</keyword>
<dbReference type="SUPFAM" id="SSF48403">
    <property type="entry name" value="Ankyrin repeat"/>
    <property type="match status" value="1"/>
</dbReference>
<dbReference type="PROSITE" id="PS50850">
    <property type="entry name" value="MFS"/>
    <property type="match status" value="1"/>
</dbReference>
<evidence type="ECO:0008006" key="13">
    <source>
        <dbReference type="Google" id="ProtNLM"/>
    </source>
</evidence>
<evidence type="ECO:0000313" key="11">
    <source>
        <dbReference type="EMBL" id="KAF4635034.1"/>
    </source>
</evidence>
<dbReference type="PROSITE" id="PS50890">
    <property type="entry name" value="PUA"/>
    <property type="match status" value="1"/>
</dbReference>
<keyword evidence="6 8" id="KW-0472">Membrane</keyword>
<dbReference type="PANTHER" id="PTHR23501">
    <property type="entry name" value="MAJOR FACILITATOR SUPERFAMILY"/>
    <property type="match status" value="1"/>
</dbReference>
<dbReference type="SMART" id="SM00248">
    <property type="entry name" value="ANK"/>
    <property type="match status" value="2"/>
</dbReference>
<feature type="compositionally biased region" description="Polar residues" evidence="7">
    <location>
        <begin position="1978"/>
        <end position="1992"/>
    </location>
</feature>
<feature type="transmembrane region" description="Helical" evidence="8">
    <location>
        <begin position="828"/>
        <end position="847"/>
    </location>
</feature>
<feature type="transmembrane region" description="Helical" evidence="8">
    <location>
        <begin position="558"/>
        <end position="579"/>
    </location>
</feature>
<proteinExistence type="inferred from homology"/>
<dbReference type="Gene3D" id="1.20.1250.20">
    <property type="entry name" value="MFS general substrate transporter like domains"/>
    <property type="match status" value="1"/>
</dbReference>
<feature type="transmembrane region" description="Helical" evidence="8">
    <location>
        <begin position="800"/>
        <end position="816"/>
    </location>
</feature>
<keyword evidence="5 8" id="KW-1133">Transmembrane helix</keyword>
<gene>
    <name evidence="11" type="ORF">G7Y89_g3062</name>
</gene>
<accession>A0A8H4RU68</accession>